<gene>
    <name evidence="3" type="ORF">Pr1d_03960</name>
</gene>
<dbReference type="RefSeq" id="WP_148071940.1">
    <property type="nucleotide sequence ID" value="NZ_CP042913.1"/>
</dbReference>
<dbReference type="InterPro" id="IPR006626">
    <property type="entry name" value="PbH1"/>
</dbReference>
<proteinExistence type="predicted"/>
<dbReference type="InterPro" id="IPR039448">
    <property type="entry name" value="Beta_helix"/>
</dbReference>
<dbReference type="Gene3D" id="2.160.20.10">
    <property type="entry name" value="Single-stranded right-handed beta-helix, Pectin lyase-like"/>
    <property type="match status" value="3"/>
</dbReference>
<evidence type="ECO:0000313" key="4">
    <source>
        <dbReference type="Proteomes" id="UP000323917"/>
    </source>
</evidence>
<dbReference type="EMBL" id="CP042913">
    <property type="protein sequence ID" value="QEG33135.1"/>
    <property type="molecule type" value="Genomic_DNA"/>
</dbReference>
<dbReference type="InterPro" id="IPR028994">
    <property type="entry name" value="Integrin_alpha_N"/>
</dbReference>
<accession>A0A5B9Q6H9</accession>
<dbReference type="SUPFAM" id="SSF69318">
    <property type="entry name" value="Integrin alpha N-terminal domain"/>
    <property type="match status" value="1"/>
</dbReference>
<dbReference type="InterPro" id="IPR011050">
    <property type="entry name" value="Pectin_lyase_fold/virulence"/>
</dbReference>
<keyword evidence="4" id="KW-1185">Reference proteome</keyword>
<dbReference type="Pfam" id="PF13229">
    <property type="entry name" value="Beta_helix"/>
    <property type="match status" value="1"/>
</dbReference>
<evidence type="ECO:0000313" key="3">
    <source>
        <dbReference type="EMBL" id="QEG33135.1"/>
    </source>
</evidence>
<feature type="domain" description="Right handed beta helix" evidence="2">
    <location>
        <begin position="593"/>
        <end position="756"/>
    </location>
</feature>
<evidence type="ECO:0000256" key="1">
    <source>
        <dbReference type="SAM" id="MobiDB-lite"/>
    </source>
</evidence>
<dbReference type="NCBIfam" id="NF041518">
    <property type="entry name" value="choice_anch_Q"/>
    <property type="match status" value="3"/>
</dbReference>
<feature type="region of interest" description="Disordered" evidence="1">
    <location>
        <begin position="803"/>
        <end position="833"/>
    </location>
</feature>
<organism evidence="3 4">
    <name type="scientific">Bythopirellula goksoeyrii</name>
    <dbReference type="NCBI Taxonomy" id="1400387"/>
    <lineage>
        <taxon>Bacteria</taxon>
        <taxon>Pseudomonadati</taxon>
        <taxon>Planctomycetota</taxon>
        <taxon>Planctomycetia</taxon>
        <taxon>Pirellulales</taxon>
        <taxon>Lacipirellulaceae</taxon>
        <taxon>Bythopirellula</taxon>
    </lineage>
</organism>
<dbReference type="KEGG" id="bgok:Pr1d_03960"/>
<dbReference type="SMART" id="SM00710">
    <property type="entry name" value="PbH1"/>
    <property type="match status" value="17"/>
</dbReference>
<feature type="region of interest" description="Disordered" evidence="1">
    <location>
        <begin position="2315"/>
        <end position="2350"/>
    </location>
</feature>
<dbReference type="PANTHER" id="PTHR11319:SF35">
    <property type="entry name" value="OUTER MEMBRANE PROTEIN PMPC-RELATED"/>
    <property type="match status" value="1"/>
</dbReference>
<dbReference type="OrthoDB" id="222299at2"/>
<evidence type="ECO:0000259" key="2">
    <source>
        <dbReference type="Pfam" id="PF13229"/>
    </source>
</evidence>
<protein>
    <recommendedName>
        <fullName evidence="2">Right handed beta helix domain-containing protein</fullName>
    </recommendedName>
</protein>
<dbReference type="InterPro" id="IPR012334">
    <property type="entry name" value="Pectin_lyas_fold"/>
</dbReference>
<reference evidence="3 4" key="1">
    <citation type="submission" date="2019-08" db="EMBL/GenBank/DDBJ databases">
        <title>Deep-cultivation of Planctomycetes and their phenomic and genomic characterization uncovers novel biology.</title>
        <authorList>
            <person name="Wiegand S."/>
            <person name="Jogler M."/>
            <person name="Boedeker C."/>
            <person name="Pinto D."/>
            <person name="Vollmers J."/>
            <person name="Rivas-Marin E."/>
            <person name="Kohn T."/>
            <person name="Peeters S.H."/>
            <person name="Heuer A."/>
            <person name="Rast P."/>
            <person name="Oberbeckmann S."/>
            <person name="Bunk B."/>
            <person name="Jeske O."/>
            <person name="Meyerdierks A."/>
            <person name="Storesund J.E."/>
            <person name="Kallscheuer N."/>
            <person name="Luecker S."/>
            <person name="Lage O.M."/>
            <person name="Pohl T."/>
            <person name="Merkel B.J."/>
            <person name="Hornburger P."/>
            <person name="Mueller R.-W."/>
            <person name="Bruemmer F."/>
            <person name="Labrenz M."/>
            <person name="Spormann A.M."/>
            <person name="Op den Camp H."/>
            <person name="Overmann J."/>
            <person name="Amann R."/>
            <person name="Jetten M.S.M."/>
            <person name="Mascher T."/>
            <person name="Medema M.H."/>
            <person name="Devos D.P."/>
            <person name="Kaster A.-K."/>
            <person name="Ovreas L."/>
            <person name="Rohde M."/>
            <person name="Galperin M.Y."/>
            <person name="Jogler C."/>
        </authorList>
    </citation>
    <scope>NUCLEOTIDE SEQUENCE [LARGE SCALE GENOMIC DNA]</scope>
    <source>
        <strain evidence="3 4">Pr1d</strain>
    </source>
</reference>
<dbReference type="InterPro" id="IPR059226">
    <property type="entry name" value="Choice_anch_Q_dom"/>
</dbReference>
<dbReference type="PANTHER" id="PTHR11319">
    <property type="entry name" value="G PROTEIN-COUPLED RECEPTOR-RELATED"/>
    <property type="match status" value="1"/>
</dbReference>
<dbReference type="Proteomes" id="UP000323917">
    <property type="component" value="Chromosome"/>
</dbReference>
<name>A0A5B9Q6H9_9BACT</name>
<sequence length="2685" mass="275910">MLRWKSLLTGRLTKGIRRKQPSDSLKPRRLATEMLEDRRMLAAVSVSNVSEVVDGTVTSIGALISNPGTDGTISLREAILAANATTGADEITYDPIVFASAQTILVSSQLPTISDALTITGPTAGGVTLDADGGNYRIFLIDDADANNQIDVELRNLTLTGANLVSLSEVGGAIFNRENLTIESSTISGNSSSFGGGIHNYSGNLTIINSTLSGNSAAFGGAIFDTGSLSVEYSTITNNSATDGGGGIDHEVSDSFTISHSIVAGNTSPMGTDVIDVSGSVSGSFNLIGDGTGLTGITNGINGNMVGTDTNPIDPLLEPLADNGGPTLTRALQPTSPAIDMGDLAITTPPDFDQRGTGFDRVVNGRIDIGAFEVQIDPSLFIVTTLDDEQIDNGLVSLREAIANANNSAGAQEITFDPSLLNGSLSTLDLDMGELTITEALTITGPGANLLSIDADQGSRIFNIDGGIASDFDVTFAGLTLTGGKTTAANADRSDTTNNGGAIRSITTGDLTINDSSLSNNSVTGTYSGGGAIFALFNIALNNTTVSNNYTGGIHGNGGGFSAFNVTLTNSTVSGNHTKGAYAYGGGIHSYDSVTLTNSTVSGNYTNGEFATGGGVYSNNDTTLTNSTVRDNHTKGADAYGGGILAFERVILTNSTVSGNYTLGDRAYGGGFVAYGQVTLNNSTISGNYTTGTDADGGAIWAVENITLSNSTVSGNSTRGTGANGGGIWAEIGTTLNNSILAGNSSTGVEADLQSDSGDVTANFSLIGTGISPSSGGNNVVVDDPLLESLADNGGPTFTRALQPTSPAIDAGDPTFTTPPQFDQRGTGFPRVLDGNGDSITRIDIGAYEFPAAPPTPKTVSLDSSLNLVITDLLAGGANDQIDLSVVGSNLVIANPSQPMTTDISGASNNGPNELLIPLSAIVGGKAIVNSLEGDDTLSVKTSVTAAGLAVEFDGGTGSDGLAVMGTGTEIATYTPDASTTGDGVVDVGGREISFANLAPVDISGMITAQLNLPGANDILTVAEGVDFVSGGTNQALRVSGTSGGVTIESAAFWDNQSLRINTALGTDGDDTITISSAANAHLNQSLSLRTGAGNDHVNLNGPAHFSMIAEIETHDISLEGKFSATDYVELIASGAIVDAINNSDIKVEAQSIVLEAGEGVGTAANAIETATQELFTLNTLSGTIHVVNLGALEVTGLEAVGAAIIEATSPLTISGNITVGADSTFTATDSSAAGDDLTIASGVTIDANGSELTFNAGDNFDFAAGASIIDGANVTVNVDTPDADAPDVGSSVTVLGTITAMQLTLNGGEDEDSFLIVPSVDTPIQVNGGNPTTAPGDRLIVEQLGGIADAVVPAGSPTSGTISFSAGSHQAIMFTSIESLLAGIFVVDTLVDEDDGDFSVGDLSLREAIGLANSDSGPDRITFAPALNGGTIDLTLGELEITDELTIAGPGASLLTIDAQQDSRIFNISTTTGDFTIEGLTLTGGKTTGDNADFSDTTNSGGAIRSRTTGNLSINDSTITGNSTEGRYALGGGIYAYNVTLTNSTVSSNSTAGELAFGGGIAAYFNATLTNSTISGNTTSGASARGGGIYAYYLALTNSTVSGNSTTNDYAVGGGLNAYNVTLTNSTVSGNSTGGGNSRGGGLYASTATLTNSTVSGNSTAGIFSDGGGIFANNATVNHSTITDNHAMSFSAAGGGVSVGNDLSIDHSIIADNTDGGGNPDLQPGSGALSVDYSLIGDTSGTGINILTGTGNLLNIAADLFPLADNGGPTQTHIPMPTSPVIDAGRSDAFPGVDGVPEFDQRGIPFVRVRDGNGDLASRIDIGATEVENQLNGPQVIGLAISDNTSTVDVFAPKGPTLVGRTLEIKVRDLPPRSNAADAPAVDFAFASNKALYSLVGDHTGNIAIASVQVVPDPITVGQPATATIRLLFADPLPDDRFTLTVSDSVRDLDGNLLDGEWNAAEPLTPGFPSGDGVPGGDFVARFTIDSRPEIGVYGAGQIFIDANGNSTFDPNNADPSNSDLVFLLGYSLDSIFAGNFVESSADAADGFDKLAVYGRDGNQWRWQIDIDNDGLPDIVRDEPLNINGIPFAGNFDGDDSNGDEVGVFDGTSWYFDMDHDFQLDSASKLTISNLTGYPVVGDFNGDGFDDLGTYDPSPGNNQFSLALATGANTWSTTLRTSRVGTLGSFTGFAGVRERPVAADMNADGVDDLGLWVPDGSMLTPTQQAEWFFLLSDDDPTTIAVENSIADRFTAGGGFVPFSTVPFGNDLFFQFGNPYMLPIVGNFDPPVSPGIDSTPTAITRPDETQLASQLDNELLPGNSVEPKDEEPTGGLAEVSPELEEAKSTTSKSAETAILVSSDKNMTRFLARRALSKQVNQPQPFKPVEEVTFGASIVVAQPKASIPVVKPTVEAKKTEDQEPIEVAAVEETPSEPIPVISLSPELEEPAPVVTPTRTGIAWPSIFRRKSTETIAEATGTESPISVQRQVVISAPTAPPLETRVIIPSAVEVSPEPVPDSSPRISYASSFRSVVATRTRTAAIPPIQNRILQPESLPAQQEYVTADTQTPLALETLVSPKAAVVTNTPVASPSTSGDLLQTSAAALLSFRLTTSPIDKPALRDVSPRNLINEKLAILDLAFSKRSHANEELATLLAKEHVVEHQEQNLRGTALDRWSPARSARERWLSF</sequence>
<dbReference type="SUPFAM" id="SSF51126">
    <property type="entry name" value="Pectin lyase-like"/>
    <property type="match status" value="5"/>
</dbReference>